<evidence type="ECO:0000313" key="3">
    <source>
        <dbReference type="EMBL" id="QWG03051.1"/>
    </source>
</evidence>
<name>A0AAX1N735_9BACT</name>
<feature type="coiled-coil region" evidence="1">
    <location>
        <begin position="272"/>
        <end position="303"/>
    </location>
</feature>
<protein>
    <submittedName>
        <fullName evidence="3">Uncharacterized protein</fullName>
    </submittedName>
</protein>
<evidence type="ECO:0000256" key="1">
    <source>
        <dbReference type="SAM" id="Coils"/>
    </source>
</evidence>
<dbReference type="RefSeq" id="WP_169664242.1">
    <property type="nucleotide sequence ID" value="NZ_CP076132.1"/>
</dbReference>
<gene>
    <name evidence="3" type="ORF">KMW28_05575</name>
</gene>
<dbReference type="EMBL" id="CP076132">
    <property type="protein sequence ID" value="QWG03051.1"/>
    <property type="molecule type" value="Genomic_DNA"/>
</dbReference>
<keyword evidence="4" id="KW-1185">Reference proteome</keyword>
<dbReference type="Proteomes" id="UP000678679">
    <property type="component" value="Chromosome 1"/>
</dbReference>
<reference evidence="3 4" key="1">
    <citation type="submission" date="2021-05" db="EMBL/GenBank/DDBJ databases">
        <title>Comparative genomic studies on the polysaccharide-degrading batcterial strains of the Flammeovirga genus.</title>
        <authorList>
            <person name="Zewei F."/>
            <person name="Zheng Z."/>
            <person name="Yu L."/>
            <person name="Ruyue G."/>
            <person name="Yanhong M."/>
            <person name="Yuanyuan C."/>
            <person name="Jingyan G."/>
            <person name="Wenjun H."/>
        </authorList>
    </citation>
    <scope>NUCLEOTIDE SEQUENCE [LARGE SCALE GENOMIC DNA]</scope>
    <source>
        <strain evidence="3 4">NBRC:100898</strain>
    </source>
</reference>
<evidence type="ECO:0000256" key="2">
    <source>
        <dbReference type="SAM" id="MobiDB-lite"/>
    </source>
</evidence>
<keyword evidence="1" id="KW-0175">Coiled coil</keyword>
<organism evidence="3 4">
    <name type="scientific">Flammeovirga yaeyamensis</name>
    <dbReference type="NCBI Taxonomy" id="367791"/>
    <lineage>
        <taxon>Bacteria</taxon>
        <taxon>Pseudomonadati</taxon>
        <taxon>Bacteroidota</taxon>
        <taxon>Cytophagia</taxon>
        <taxon>Cytophagales</taxon>
        <taxon>Flammeovirgaceae</taxon>
        <taxon>Flammeovirga</taxon>
    </lineage>
</organism>
<dbReference type="KEGG" id="fya:KMW28_05575"/>
<dbReference type="AlphaFoldDB" id="A0AAX1N735"/>
<sequence length="800" mass="90548">MNSLPYSNLQGAFRSYNLRIQLSKNFNEKQLLRFSEERRFDQLENEIQILEKAIFLIEEHELEVEGINDDYELDVSRLKQRLADEEASAISRKAAADAQAAKKKRDAQERSRRALEQKKEDAQKRIRAKEKKRKEAEKKRWIIIRTPFGTIKEKKPFFIRLFEQLTKELNELNRNIGRELTTFKKNIDNELTKAKQNVDRELTDTKKNIDRELTTAKQNVDRELTERKADIDRELTTAKANLDRELSALKVNIDRELTITKTNLDRELTTAKENLDRELTTARENAEREVEETFEKLKSVIETYSEPKNLLRLAIVYAASVYGGPMGAAFANSILDKLENPNMSEEDLLRSFCVGAVASYAGQNASSLGVSQSVARSIGQDVGEVVFKGKVFSAEEFVTGIATNSIEVSDVLEVDNPVVHSALVSAKNVAVSQMVAGEAINLEEIGDAFIEGAAKSMVDQVVESVVDSVIEEAESIVMKLKNHIDPIEKLINDSLDSLPVEQINKIKDDLEELKNAINEQAAQLSFSKSYNQLLPEQLISIEFMNAIDDAAVSLSKNADWADSELARLVETESSRSPAAIVPVINIGIRALSAGLAAYDAYNKYELAKEISDELEEGATIGEVIRSRQDEIIIEVATTVGVATLLKGAIKTSNIVKANMSMIDDGFKINNPYPKGVDLKAPDNHPLAKYPYDDRVINSKDPQHDFPFYIDQFVEENKKFIRKDKHGIEHNVWYVRGSAKTGNWRTYNEGNPLREEFKEGIYEFMINKKNGTLHHRQFKSFKRLPEEERIQLRSLGEDIPQ</sequence>
<dbReference type="SUPFAM" id="SSF58113">
    <property type="entry name" value="Apolipoprotein A-I"/>
    <property type="match status" value="1"/>
</dbReference>
<accession>A0AAX1N735</accession>
<proteinExistence type="predicted"/>
<evidence type="ECO:0000313" key="4">
    <source>
        <dbReference type="Proteomes" id="UP000678679"/>
    </source>
</evidence>
<feature type="region of interest" description="Disordered" evidence="2">
    <location>
        <begin position="97"/>
        <end position="132"/>
    </location>
</feature>
<feature type="compositionally biased region" description="Basic and acidic residues" evidence="2">
    <location>
        <begin position="106"/>
        <end position="124"/>
    </location>
</feature>